<dbReference type="Proteomes" id="UP000268652">
    <property type="component" value="Unassembled WGS sequence"/>
</dbReference>
<evidence type="ECO:0000313" key="5">
    <source>
        <dbReference type="Proteomes" id="UP000268652"/>
    </source>
</evidence>
<dbReference type="Gene3D" id="2.40.260.10">
    <property type="entry name" value="Sortase"/>
    <property type="match status" value="1"/>
</dbReference>
<name>A0A3A9VU71_9ACTN</name>
<evidence type="ECO:0000256" key="1">
    <source>
        <dbReference type="ARBA" id="ARBA00022801"/>
    </source>
</evidence>
<dbReference type="GO" id="GO:0016787">
    <property type="term" value="F:hydrolase activity"/>
    <property type="evidence" value="ECO:0007669"/>
    <property type="project" value="UniProtKB-KW"/>
</dbReference>
<dbReference type="SUPFAM" id="SSF63817">
    <property type="entry name" value="Sortase"/>
    <property type="match status" value="1"/>
</dbReference>
<accession>A0A3A9VU71</accession>
<protein>
    <submittedName>
        <fullName evidence="3">Sortase</fullName>
    </submittedName>
</protein>
<dbReference type="OrthoDB" id="525039at2"/>
<evidence type="ECO:0000313" key="3">
    <source>
        <dbReference type="EMBL" id="RKN04448.1"/>
    </source>
</evidence>
<dbReference type="CDD" id="cd05829">
    <property type="entry name" value="Sortase_F"/>
    <property type="match status" value="1"/>
</dbReference>
<evidence type="ECO:0000313" key="4">
    <source>
        <dbReference type="EMBL" id="RKN15216.1"/>
    </source>
</evidence>
<dbReference type="RefSeq" id="WP_120700029.1">
    <property type="nucleotide sequence ID" value="NZ_RBDX01000036.1"/>
</dbReference>
<dbReference type="NCBIfam" id="NF033748">
    <property type="entry name" value="class_F_sortase"/>
    <property type="match status" value="1"/>
</dbReference>
<reference evidence="5 6" key="1">
    <citation type="submission" date="2018-09" db="EMBL/GenBank/DDBJ databases">
        <title>Streptomyces sp. nov. DS1-2, an endophytic actinomycete isolated from roots of Dendrobium scabrilingue.</title>
        <authorList>
            <person name="Kuncharoen N."/>
            <person name="Kudo T."/>
            <person name="Ohkuma M."/>
            <person name="Yuki M."/>
            <person name="Tanasupawat S."/>
        </authorList>
    </citation>
    <scope>NUCLEOTIDE SEQUENCE [LARGE SCALE GENOMIC DNA]</scope>
    <source>
        <strain evidence="3 6">AZ1-7</strain>
        <strain evidence="4 5">DS1-2</strain>
    </source>
</reference>
<keyword evidence="1" id="KW-0378">Hydrolase</keyword>
<keyword evidence="5" id="KW-1185">Reference proteome</keyword>
<sequence>MRLPEYIPDHDPHRADPSEDGAGWGRRAALASMACVVVLGVTIMIAGTEGQAGPPPQPSGERHAAQATPGQGPSGEAVPALPPAVPTWVSIPSIAVEAPLTGVGLDQDGWLEAPPQEIQNLAGWLQDAPSPGTPGTAVVVGHVDNAAGPAVFYGLGALSVGAGVEVIREDGTAARFSVYDIAVFDKESLPEYVYEDTGRPELRLITCGGSFSQDSGYQDNVVVFAHMTGSA</sequence>
<gene>
    <name evidence="4" type="ORF">D7318_27840</name>
    <name evidence="3" type="ORF">D7319_28435</name>
</gene>
<dbReference type="InterPro" id="IPR042001">
    <property type="entry name" value="Sortase_F"/>
</dbReference>
<evidence type="ECO:0000256" key="2">
    <source>
        <dbReference type="SAM" id="MobiDB-lite"/>
    </source>
</evidence>
<organism evidence="3 6">
    <name type="scientific">Streptomyces radicis</name>
    <dbReference type="NCBI Taxonomy" id="1750517"/>
    <lineage>
        <taxon>Bacteria</taxon>
        <taxon>Bacillati</taxon>
        <taxon>Actinomycetota</taxon>
        <taxon>Actinomycetes</taxon>
        <taxon>Kitasatosporales</taxon>
        <taxon>Streptomycetaceae</taxon>
        <taxon>Streptomyces</taxon>
    </lineage>
</organism>
<dbReference type="EMBL" id="RBDX01000036">
    <property type="protein sequence ID" value="RKN04448.1"/>
    <property type="molecule type" value="Genomic_DNA"/>
</dbReference>
<comment type="caution">
    <text evidence="3">The sequence shown here is derived from an EMBL/GenBank/DDBJ whole genome shotgun (WGS) entry which is preliminary data.</text>
</comment>
<dbReference type="InterPro" id="IPR023365">
    <property type="entry name" value="Sortase_dom-sf"/>
</dbReference>
<dbReference type="InterPro" id="IPR005754">
    <property type="entry name" value="Sortase"/>
</dbReference>
<feature type="compositionally biased region" description="Basic and acidic residues" evidence="2">
    <location>
        <begin position="7"/>
        <end position="17"/>
    </location>
</feature>
<feature type="region of interest" description="Disordered" evidence="2">
    <location>
        <begin position="49"/>
        <end position="81"/>
    </location>
</feature>
<dbReference type="Proteomes" id="UP000275024">
    <property type="component" value="Unassembled WGS sequence"/>
</dbReference>
<proteinExistence type="predicted"/>
<dbReference type="AlphaFoldDB" id="A0A3A9VU71"/>
<dbReference type="Pfam" id="PF04203">
    <property type="entry name" value="Sortase"/>
    <property type="match status" value="1"/>
</dbReference>
<feature type="region of interest" description="Disordered" evidence="2">
    <location>
        <begin position="1"/>
        <end position="22"/>
    </location>
</feature>
<evidence type="ECO:0000313" key="6">
    <source>
        <dbReference type="Proteomes" id="UP000275024"/>
    </source>
</evidence>
<dbReference type="EMBL" id="RBDY01000034">
    <property type="protein sequence ID" value="RKN15216.1"/>
    <property type="molecule type" value="Genomic_DNA"/>
</dbReference>